<sequence length="76" mass="8339">MVLLPTVLEVEVVFATGRCILHAKSYFAEKHRVLKSEFSGCKKSRQKSGELQAGDVKLADAISDKQANHLGHGLFV</sequence>
<dbReference type="AlphaFoldDB" id="A0A066RR31"/>
<dbReference type="Proteomes" id="UP000027192">
    <property type="component" value="Unassembled WGS sequence"/>
</dbReference>
<organism evidence="1 2">
    <name type="scientific">Photobacterium galatheae</name>
    <dbReference type="NCBI Taxonomy" id="1654360"/>
    <lineage>
        <taxon>Bacteria</taxon>
        <taxon>Pseudomonadati</taxon>
        <taxon>Pseudomonadota</taxon>
        <taxon>Gammaproteobacteria</taxon>
        <taxon>Vibrionales</taxon>
        <taxon>Vibrionaceae</taxon>
        <taxon>Photobacterium</taxon>
    </lineage>
</organism>
<gene>
    <name evidence="1" type="ORF">EA58_19530</name>
</gene>
<comment type="caution">
    <text evidence="1">The sequence shown here is derived from an EMBL/GenBank/DDBJ whole genome shotgun (WGS) entry which is preliminary data.</text>
</comment>
<accession>A0A066RR31</accession>
<keyword evidence="2" id="KW-1185">Reference proteome</keyword>
<name>A0A066RR31_9GAMM</name>
<evidence type="ECO:0000313" key="1">
    <source>
        <dbReference type="EMBL" id="KDM90127.1"/>
    </source>
</evidence>
<evidence type="ECO:0000313" key="2">
    <source>
        <dbReference type="Proteomes" id="UP000027192"/>
    </source>
</evidence>
<proteinExistence type="predicted"/>
<dbReference type="EMBL" id="JMIB01000038">
    <property type="protein sequence ID" value="KDM90127.1"/>
    <property type="molecule type" value="Genomic_DNA"/>
</dbReference>
<protein>
    <submittedName>
        <fullName evidence="1">Uncharacterized protein</fullName>
    </submittedName>
</protein>
<reference evidence="1 2" key="1">
    <citation type="submission" date="2014-04" db="EMBL/GenBank/DDBJ databases">
        <title>Draft genome sequence of Photobacterium halotolerans S2753: a solonamide, ngercheumicin and holomycin producer.</title>
        <authorList>
            <person name="Machado H.R."/>
            <person name="Gram L."/>
        </authorList>
    </citation>
    <scope>NUCLEOTIDE SEQUENCE [LARGE SCALE GENOMIC DNA]</scope>
    <source>
        <strain evidence="1 2">S2753</strain>
    </source>
</reference>